<dbReference type="SMART" id="SM00382">
    <property type="entry name" value="AAA"/>
    <property type="match status" value="2"/>
</dbReference>
<dbReference type="PROSITE" id="PS50893">
    <property type="entry name" value="ABC_TRANSPORTER_2"/>
    <property type="match status" value="2"/>
</dbReference>
<name>A0A8A1LUU1_AJECA</name>
<dbReference type="PANTHER" id="PTHR43514:SF4">
    <property type="entry name" value="ABC TRANSPORTER I FAMILY MEMBER 10"/>
    <property type="match status" value="1"/>
</dbReference>
<dbReference type="Pfam" id="PF00005">
    <property type="entry name" value="ABC_tran"/>
    <property type="match status" value="2"/>
</dbReference>
<keyword evidence="1" id="KW-0547">Nucleotide-binding</keyword>
<gene>
    <name evidence="4" type="ORF">I7I51_07387</name>
</gene>
<evidence type="ECO:0000313" key="4">
    <source>
        <dbReference type="EMBL" id="QSS57968.1"/>
    </source>
</evidence>
<protein>
    <submittedName>
        <fullName evidence="4">ABC transporter</fullName>
    </submittedName>
</protein>
<dbReference type="Gene3D" id="3.40.50.300">
    <property type="entry name" value="P-loop containing nucleotide triphosphate hydrolases"/>
    <property type="match status" value="2"/>
</dbReference>
<proteinExistence type="predicted"/>
<dbReference type="InterPro" id="IPR003439">
    <property type="entry name" value="ABC_transporter-like_ATP-bd"/>
</dbReference>
<dbReference type="InterPro" id="IPR003593">
    <property type="entry name" value="AAA+_ATPase"/>
</dbReference>
<dbReference type="PANTHER" id="PTHR43514">
    <property type="entry name" value="ABC TRANSPORTER I FAMILY MEMBER 10"/>
    <property type="match status" value="1"/>
</dbReference>
<dbReference type="InterPro" id="IPR027417">
    <property type="entry name" value="P-loop_NTPase"/>
</dbReference>
<feature type="domain" description="ABC transporter" evidence="3">
    <location>
        <begin position="452"/>
        <end position="731"/>
    </location>
</feature>
<dbReference type="VEuPathDB" id="FungiDB:I7I51_07387"/>
<evidence type="ECO:0000256" key="2">
    <source>
        <dbReference type="ARBA" id="ARBA00022840"/>
    </source>
</evidence>
<dbReference type="Proteomes" id="UP000663671">
    <property type="component" value="Chromosome 2"/>
</dbReference>
<evidence type="ECO:0000256" key="1">
    <source>
        <dbReference type="ARBA" id="ARBA00022741"/>
    </source>
</evidence>
<dbReference type="GO" id="GO:0005524">
    <property type="term" value="F:ATP binding"/>
    <property type="evidence" value="ECO:0007669"/>
    <property type="project" value="UniProtKB-KW"/>
</dbReference>
<dbReference type="GO" id="GO:0016887">
    <property type="term" value="F:ATP hydrolysis activity"/>
    <property type="evidence" value="ECO:0007669"/>
    <property type="project" value="InterPro"/>
</dbReference>
<sequence>MAGPIWPGAGGVAIFRRFKFSSHSPYDVSGTRTSMRLQSRKAGPEADICHTTYPPVIKVTNATFYREYPTADSVKKDNAPLYPNLTFSLKSYKVPTKAGEYSSLEHCAVIGSSAKSSFLDILRGRYICVPPTARSYPYLLSPGARAEVSSCDAAHAIQYVGFNGDQKQSAGGIRGSYMSARYESRREETDFTLLQYLKDQTSLNPLVREKEDLREGGSIKTSESDEHLNQIIRDFQLQELLNMPVSNLSNGQTRRARIAKAILMKPEVLLLDEPFMGLDRSAVPNLSRLLYLATLNRGLRMVLALRPQDPIPPWVSQIILLVPDNTVALQGTRDEVFRSLEVWQAVASREAKTTFSTTIGEENSRVSWTSLAHSGPVELMPRSNDEERRYQLLPFPQRMEYDKLEQLRENGRFGDYANILHEMGKLYKQPEKIEKKVAHLGEPIVEMDGVRVKYGDKVVLGGWTQVIDSGMTKKGLSWKVHRGQRWGVFGSNGSGKTTLISLITSDHPQTYSQPVQLFGRSRLPEPGKPGISIFDLQSRIGHSSPEIHAFFPRHLPLRATIESAWAETFLSKPKVTPERIMDIDSALRFFEADLNPNFSPCHDPMQATTAWADSFTFSSLTPAQQRVALFLRAIIHKPDLIILDEAFSSMGSSLRDKCLHFLEVGEDQHMSSSGTRRTPNYANVWHLPPPLSSTAPKLRHTGISDHQALIVISHVKEEVPDIVSQWMRLPTPARTTEKPFVSDEAADPVIDFQIGQLAAHESVAMHAWEMIWNTSAEKRGEFQAGGVDKKVGGCCV</sequence>
<reference evidence="4" key="1">
    <citation type="submission" date="2021-01" db="EMBL/GenBank/DDBJ databases">
        <title>Chromosome-level genome assembly of a human fungal pathogen reveals clustering of transcriptionally co-regulated genes.</title>
        <authorList>
            <person name="Voorhies M."/>
            <person name="Cohen S."/>
            <person name="Shea T.P."/>
            <person name="Petrus S."/>
            <person name="Munoz J.F."/>
            <person name="Poplawski S."/>
            <person name="Goldman W.E."/>
            <person name="Michael T."/>
            <person name="Cuomo C.A."/>
            <person name="Sil A."/>
            <person name="Beyhan S."/>
        </authorList>
    </citation>
    <scope>NUCLEOTIDE SEQUENCE</scope>
    <source>
        <strain evidence="4">WU24</strain>
    </source>
</reference>
<evidence type="ECO:0000313" key="5">
    <source>
        <dbReference type="Proteomes" id="UP000663671"/>
    </source>
</evidence>
<feature type="domain" description="ABC transporter" evidence="3">
    <location>
        <begin position="74"/>
        <end position="349"/>
    </location>
</feature>
<keyword evidence="2" id="KW-0067">ATP-binding</keyword>
<dbReference type="SUPFAM" id="SSF52540">
    <property type="entry name" value="P-loop containing nucleoside triphosphate hydrolases"/>
    <property type="match status" value="2"/>
</dbReference>
<dbReference type="AlphaFoldDB" id="A0A8A1LUU1"/>
<dbReference type="OrthoDB" id="10255969at2759"/>
<dbReference type="InterPro" id="IPR050334">
    <property type="entry name" value="Molybdenum_import_ModC"/>
</dbReference>
<organism evidence="4 5">
    <name type="scientific">Ajellomyces capsulatus</name>
    <name type="common">Darling's disease fungus</name>
    <name type="synonym">Histoplasma capsulatum</name>
    <dbReference type="NCBI Taxonomy" id="5037"/>
    <lineage>
        <taxon>Eukaryota</taxon>
        <taxon>Fungi</taxon>
        <taxon>Dikarya</taxon>
        <taxon>Ascomycota</taxon>
        <taxon>Pezizomycotina</taxon>
        <taxon>Eurotiomycetes</taxon>
        <taxon>Eurotiomycetidae</taxon>
        <taxon>Onygenales</taxon>
        <taxon>Ajellomycetaceae</taxon>
        <taxon>Histoplasma</taxon>
    </lineage>
</organism>
<evidence type="ECO:0000259" key="3">
    <source>
        <dbReference type="PROSITE" id="PS50893"/>
    </source>
</evidence>
<dbReference type="GO" id="GO:0005739">
    <property type="term" value="C:mitochondrion"/>
    <property type="evidence" value="ECO:0007669"/>
    <property type="project" value="TreeGrafter"/>
</dbReference>
<accession>A0A8A1LUU1</accession>
<dbReference type="EMBL" id="CP069109">
    <property type="protein sequence ID" value="QSS57968.1"/>
    <property type="molecule type" value="Genomic_DNA"/>
</dbReference>